<organism evidence="1">
    <name type="scientific">termite gut metagenome</name>
    <dbReference type="NCBI Taxonomy" id="433724"/>
    <lineage>
        <taxon>unclassified sequences</taxon>
        <taxon>metagenomes</taxon>
        <taxon>organismal metagenomes</taxon>
    </lineage>
</organism>
<comment type="caution">
    <text evidence="1">The sequence shown here is derived from an EMBL/GenBank/DDBJ whole genome shotgun (WGS) entry which is preliminary data.</text>
</comment>
<name>A0A5J4Q3F6_9ZZZZ</name>
<gene>
    <name evidence="1" type="ORF">EZS27_033369</name>
</gene>
<reference evidence="1" key="1">
    <citation type="submission" date="2019-03" db="EMBL/GenBank/DDBJ databases">
        <title>Single cell metagenomics reveals metabolic interactions within the superorganism composed of flagellate Streblomastix strix and complex community of Bacteroidetes bacteria on its surface.</title>
        <authorList>
            <person name="Treitli S.C."/>
            <person name="Kolisko M."/>
            <person name="Husnik F."/>
            <person name="Keeling P."/>
            <person name="Hampl V."/>
        </authorList>
    </citation>
    <scope>NUCLEOTIDE SEQUENCE</scope>
    <source>
        <strain evidence="1">STM</strain>
    </source>
</reference>
<accession>A0A5J4Q3F6</accession>
<protein>
    <submittedName>
        <fullName evidence="1">Dipeptidase A</fullName>
        <ecNumber evidence="1">3.4.-.-</ecNumber>
    </submittedName>
</protein>
<dbReference type="AlphaFoldDB" id="A0A5J4Q3F6"/>
<dbReference type="GO" id="GO:0016787">
    <property type="term" value="F:hydrolase activity"/>
    <property type="evidence" value="ECO:0007669"/>
    <property type="project" value="UniProtKB-KW"/>
</dbReference>
<feature type="non-terminal residue" evidence="1">
    <location>
        <position position="55"/>
    </location>
</feature>
<evidence type="ECO:0000313" key="1">
    <source>
        <dbReference type="EMBL" id="KAA6316305.1"/>
    </source>
</evidence>
<dbReference type="EC" id="3.4.-.-" evidence="1"/>
<dbReference type="EMBL" id="SNRY01004929">
    <property type="protein sequence ID" value="KAA6316305.1"/>
    <property type="molecule type" value="Genomic_DNA"/>
</dbReference>
<keyword evidence="1" id="KW-0378">Hydrolase</keyword>
<sequence length="55" mass="6210">MLDIYEWDTGIYLGKIEQARQTYNVIGNINEYQVTIGETTFGGRPELVDSVGIID</sequence>
<proteinExistence type="predicted"/>